<dbReference type="FunFam" id="3.30.160.60:FF:000554">
    <property type="entry name" value="protein indeterminate-domain 12-like"/>
    <property type="match status" value="1"/>
</dbReference>
<evidence type="ECO:0000256" key="4">
    <source>
        <dbReference type="ARBA" id="ARBA00022833"/>
    </source>
</evidence>
<dbReference type="Gene3D" id="3.30.160.60">
    <property type="entry name" value="Classic Zinc Finger"/>
    <property type="match status" value="1"/>
</dbReference>
<evidence type="ECO:0000256" key="7">
    <source>
        <dbReference type="ARBA" id="ARBA00023163"/>
    </source>
</evidence>
<dbReference type="EMBL" id="BKCJ010007304">
    <property type="protein sequence ID" value="GEU76554.1"/>
    <property type="molecule type" value="Genomic_DNA"/>
</dbReference>
<dbReference type="InterPro" id="IPR055186">
    <property type="entry name" value="C2H2-2nd_BIRD-IDD"/>
</dbReference>
<dbReference type="InterPro" id="IPR013087">
    <property type="entry name" value="Znf_C2H2_type"/>
</dbReference>
<dbReference type="GO" id="GO:0005634">
    <property type="term" value="C:nucleus"/>
    <property type="evidence" value="ECO:0007669"/>
    <property type="project" value="TreeGrafter"/>
</dbReference>
<evidence type="ECO:0000256" key="3">
    <source>
        <dbReference type="ARBA" id="ARBA00022771"/>
    </source>
</evidence>
<keyword evidence="4" id="KW-0862">Zinc</keyword>
<dbReference type="Pfam" id="PF00096">
    <property type="entry name" value="zf-C2H2"/>
    <property type="match status" value="1"/>
</dbReference>
<dbReference type="PANTHER" id="PTHR10593:SF234">
    <property type="entry name" value="C2H2-TYPE DOMAIN-CONTAINING PROTEIN"/>
    <property type="match status" value="1"/>
</dbReference>
<organism evidence="12">
    <name type="scientific">Tanacetum cinerariifolium</name>
    <name type="common">Dalmatian daisy</name>
    <name type="synonym">Chrysanthemum cinerariifolium</name>
    <dbReference type="NCBI Taxonomy" id="118510"/>
    <lineage>
        <taxon>Eukaryota</taxon>
        <taxon>Viridiplantae</taxon>
        <taxon>Streptophyta</taxon>
        <taxon>Embryophyta</taxon>
        <taxon>Tracheophyta</taxon>
        <taxon>Spermatophyta</taxon>
        <taxon>Magnoliopsida</taxon>
        <taxon>eudicotyledons</taxon>
        <taxon>Gunneridae</taxon>
        <taxon>Pentapetalae</taxon>
        <taxon>asterids</taxon>
        <taxon>campanulids</taxon>
        <taxon>Asterales</taxon>
        <taxon>Asteraceae</taxon>
        <taxon>Asteroideae</taxon>
        <taxon>Anthemideae</taxon>
        <taxon>Anthemidinae</taxon>
        <taxon>Tanacetum</taxon>
    </lineage>
</organism>
<keyword evidence="1" id="KW-0479">Metal-binding</keyword>
<name>A0A6L2MW93_TANCI</name>
<dbReference type="SMART" id="SM00355">
    <property type="entry name" value="ZnF_C2H2"/>
    <property type="match status" value="3"/>
</dbReference>
<dbReference type="Pfam" id="PF07727">
    <property type="entry name" value="RVT_2"/>
    <property type="match status" value="1"/>
</dbReference>
<dbReference type="InterPro" id="IPR001878">
    <property type="entry name" value="Znf_CCHC"/>
</dbReference>
<dbReference type="PROSITE" id="PS50158">
    <property type="entry name" value="ZF_CCHC"/>
    <property type="match status" value="1"/>
</dbReference>
<keyword evidence="3 8" id="KW-0863">Zinc-finger</keyword>
<gene>
    <name evidence="12" type="ORF">Tci_048532</name>
</gene>
<dbReference type="SUPFAM" id="SSF57756">
    <property type="entry name" value="Retrovirus zinc finger-like domains"/>
    <property type="match status" value="1"/>
</dbReference>
<dbReference type="GO" id="GO:0003700">
    <property type="term" value="F:DNA-binding transcription factor activity"/>
    <property type="evidence" value="ECO:0007669"/>
    <property type="project" value="TreeGrafter"/>
</dbReference>
<dbReference type="Pfam" id="PF22992">
    <property type="entry name" value="C2CH-4th_BIRD-IDD"/>
    <property type="match status" value="1"/>
</dbReference>
<evidence type="ECO:0000313" key="12">
    <source>
        <dbReference type="EMBL" id="GEU76554.1"/>
    </source>
</evidence>
<dbReference type="GO" id="GO:0008270">
    <property type="term" value="F:zinc ion binding"/>
    <property type="evidence" value="ECO:0007669"/>
    <property type="project" value="UniProtKB-KW"/>
</dbReference>
<dbReference type="InterPro" id="IPR031140">
    <property type="entry name" value="IDD1-16"/>
</dbReference>
<evidence type="ECO:0000256" key="9">
    <source>
        <dbReference type="SAM" id="MobiDB-lite"/>
    </source>
</evidence>
<dbReference type="PROSITE" id="PS00028">
    <property type="entry name" value="ZINC_FINGER_C2H2_1"/>
    <property type="match status" value="1"/>
</dbReference>
<protein>
    <submittedName>
        <fullName evidence="12">Protein indeterminate-domain 2-like</fullName>
    </submittedName>
</protein>
<dbReference type="Pfam" id="PF14223">
    <property type="entry name" value="Retrotran_gag_2"/>
    <property type="match status" value="1"/>
</dbReference>
<keyword evidence="7" id="KW-0804">Transcription</keyword>
<dbReference type="InterPro" id="IPR055187">
    <property type="entry name" value="C2CH-3rd_BIRD-IDD"/>
</dbReference>
<accession>A0A6L2MW93</accession>
<dbReference type="SUPFAM" id="SSF57667">
    <property type="entry name" value="beta-beta-alpha zinc fingers"/>
    <property type="match status" value="1"/>
</dbReference>
<dbReference type="InterPro" id="IPR036236">
    <property type="entry name" value="Znf_C2H2_sf"/>
</dbReference>
<reference evidence="12" key="1">
    <citation type="journal article" date="2019" name="Sci. Rep.">
        <title>Draft genome of Tanacetum cinerariifolium, the natural source of mosquito coil.</title>
        <authorList>
            <person name="Yamashiro T."/>
            <person name="Shiraishi A."/>
            <person name="Satake H."/>
            <person name="Nakayama K."/>
        </authorList>
    </citation>
    <scope>NUCLEOTIDE SEQUENCE</scope>
</reference>
<keyword evidence="5" id="KW-0805">Transcription regulation</keyword>
<evidence type="ECO:0000256" key="1">
    <source>
        <dbReference type="ARBA" id="ARBA00022723"/>
    </source>
</evidence>
<dbReference type="Pfam" id="PF22995">
    <property type="entry name" value="C2CH-3rd_BIRD-IDD"/>
    <property type="match status" value="1"/>
</dbReference>
<feature type="domain" description="CCHC-type" evidence="11">
    <location>
        <begin position="721"/>
        <end position="735"/>
    </location>
</feature>
<dbReference type="InterPro" id="IPR013103">
    <property type="entry name" value="RVT_2"/>
</dbReference>
<comment type="caution">
    <text evidence="12">The sequence shown here is derived from an EMBL/GenBank/DDBJ whole genome shotgun (WGS) entry which is preliminary data.</text>
</comment>
<evidence type="ECO:0000256" key="2">
    <source>
        <dbReference type="ARBA" id="ARBA00022737"/>
    </source>
</evidence>
<dbReference type="PROSITE" id="PS50157">
    <property type="entry name" value="ZINC_FINGER_C2H2_2"/>
    <property type="match status" value="1"/>
</dbReference>
<feature type="region of interest" description="Disordered" evidence="9">
    <location>
        <begin position="945"/>
        <end position="977"/>
    </location>
</feature>
<dbReference type="InterPro" id="IPR055185">
    <property type="entry name" value="C2CH-4th_BIRD-IDD"/>
</dbReference>
<feature type="region of interest" description="Disordered" evidence="9">
    <location>
        <begin position="1081"/>
        <end position="1103"/>
    </location>
</feature>
<keyword evidence="6" id="KW-0238">DNA-binding</keyword>
<sequence length="1563" mass="174696">MGYLWHALKDKGVIDSGCSRHVTGNMSYLIDFKEINGGYVAFGGNPKDEKITDTECIVLSPEFKLPDENQVLLRVPRENNMYNVDLKNIVLSGDLTCLFAKETLDEVLVTKPHNKTPYELLLGRTPSICFMRPFGCHVTILNTLDPLGKFDRKVDEGFLVGYSAINLTLVQVSKNNLMKKTREENVQQYVLFSLWSTGSKDPQNTDDDATFEVKETEFEVEKLESEVHVFPSSSAKTKKYDDKTKREAKGNSPIKLLTGYKNLSEEFEDLSDNNINEVNAASTPVPAVGQISTNSINTFSVAGPSNTADSSTHGKSSYVNPSQYHDDPNIPALEDITYSDDEEDVGAEADFSSLETPITVSPIPTTRVHKDHHVTQIIGDLSSATQTRSMTRMVKDQDGLTQIKNEDFHACMFACFLSQKEPKRVHQALKDPNWIEAMQEELLQFKIKKVWVLVDLPNGKRAIGHTQEGSIDYEEVFTPVARIEAIRLFLAYATFMGFMVYQMDVKSAFLYGTIKEEVYVCQPPGFEDPDYPDKTKIEQYFLMTDYSLWERLARKNELKACGTLLMALPDNHQLKFNIHKDAKTLMEAIEKRFGGNKETKKVQKTLLKQQYENFTGSSSESLDQIYDRLQKLIKQLEIFGESLTNESISVVFSVSAASAKVFVSALPNVDTLSDVVIYSFFASQSNSPQLDNDDLKQIDKTDRNLGANETTSIGSNKLKVKCYNCHMRGHFIRECMSPKDTRRNVPVEPQRRNVPVETLTSNALASQTNDKTGLGNDNQVFTSSMFDCNEMFSSESDVSMHASPIYNRYQSGEGYHVVPPPYTRTFMPPKPDLVFHDAPTMNEIVPTAFNVELIPTKPDKDLSQYNRPTTPIIKDWVSDSEDEYEVQTPVRNHAQRRNHQHYARMTHPNPQRHVVPTAVLTRSKLVSLTAARPVTTVVPHNNVIRPRPAKTVGTKPHSPPRRTINHRPSPPTSNFLPKVTTVKAPKVNAVKGVQGNWVSIYTLNEVYIWELKRFTYVDIRSGAAPTNFNTKNNGSDAIKPPLVLLVMSNITGDDGSFSSREEGQEKQIQELENHFHGENLINVSASLPPPPPKKKRNLPGTPDPTADVIALSPTTLMATNRFVCEICNKGFQRDQNLQLHRRGHNLPWKLRQRTSTEMTKRVYVCPEPSCVHHNPARALGDLTGIKKHFSRKHGEKKWKCDKCSKKYAVQSDWKAHQKTCGTREYKCDCGTIFSRRDSFITHRAFCDALAEENKMSQEVLQSQHMDDQLVSSKLLDSKNNGLMGLPNFNNYENQNSVKFLPQELAQMSFKPSNMSGGMFSSSSGTLFGNPKVGSSSSSGLQLSSPNGSAPYGCFQQDNKDGGLLAAHMSATALLQKAAQMGATVSNGINSPMMQKSFITSMAGPDHLNSPRPMPTSPYGLQRVSPYDNFQGPLTQTTIAGINVPSEGYNPVMNDIGSYSQTLTGGDQINVFAKNVEDHIDIGDDNSNLIDGRSNSSIWRTSKKLRIGGNDTLTVDFLGVGGSRPLNIQEQQQRFSGFEATSHVMNPFHQLVHGESSNHETHLG</sequence>
<dbReference type="InterPro" id="IPR036875">
    <property type="entry name" value="Znf_CCHC_sf"/>
</dbReference>
<dbReference type="FunFam" id="3.30.160.60:FF:000131">
    <property type="entry name" value="protein indeterminate-domain 5, chloroplastic-like"/>
    <property type="match status" value="1"/>
</dbReference>
<evidence type="ECO:0000259" key="11">
    <source>
        <dbReference type="PROSITE" id="PS50158"/>
    </source>
</evidence>
<keyword evidence="2" id="KW-0677">Repeat</keyword>
<dbReference type="GO" id="GO:0003677">
    <property type="term" value="F:DNA binding"/>
    <property type="evidence" value="ECO:0007669"/>
    <property type="project" value="UniProtKB-KW"/>
</dbReference>
<feature type="compositionally biased region" description="Polar residues" evidence="9">
    <location>
        <begin position="304"/>
        <end position="323"/>
    </location>
</feature>
<evidence type="ECO:0000256" key="8">
    <source>
        <dbReference type="PROSITE-ProRule" id="PRU00042"/>
    </source>
</evidence>
<dbReference type="Pfam" id="PF22996">
    <property type="entry name" value="C2H2-2nd_BIRD-IDD"/>
    <property type="match status" value="1"/>
</dbReference>
<dbReference type="Gene3D" id="4.10.60.10">
    <property type="entry name" value="Zinc finger, CCHC-type"/>
    <property type="match status" value="1"/>
</dbReference>
<feature type="domain" description="C2H2-type" evidence="10">
    <location>
        <begin position="1122"/>
        <end position="1144"/>
    </location>
</feature>
<feature type="region of interest" description="Disordered" evidence="9">
    <location>
        <begin position="304"/>
        <end position="326"/>
    </location>
</feature>
<evidence type="ECO:0000259" key="10">
    <source>
        <dbReference type="PROSITE" id="PS50157"/>
    </source>
</evidence>
<evidence type="ECO:0000256" key="5">
    <source>
        <dbReference type="ARBA" id="ARBA00023015"/>
    </source>
</evidence>
<proteinExistence type="predicted"/>
<evidence type="ECO:0000256" key="6">
    <source>
        <dbReference type="ARBA" id="ARBA00023125"/>
    </source>
</evidence>
<dbReference type="PANTHER" id="PTHR10593">
    <property type="entry name" value="SERINE/THREONINE-PROTEIN KINASE RIO"/>
    <property type="match status" value="1"/>
</dbReference>